<evidence type="ECO:0000256" key="3">
    <source>
        <dbReference type="ARBA" id="ARBA00013368"/>
    </source>
</evidence>
<sequence length="719" mass="83489">MIINSITLKNFRSYESETTFSFTPKNNKNIVLIGGENGAGKSTLFEAIKLCIYGPTTYGYLGQNHNYLTKIKNNINDNAFKNKYVECYISLNLSFKEGTQIKNYNLKRSWTYKNKKMLEDFIISLNGKTLDNEGKLYFDKYLKSVIPPSLFNFFFFDGEGLSDFFTGKSANSNLKEAILQLFNYDTFDILKKQLFSYQRSESKSSKTLEEAHINFEELSNSRDTIRKEIDDLKNTLILNENILNNLLVNRTNIEEDFKNSGGLLEFEKSNLNSKILKLENERTDINQSIKDFCNDTLPFILVTNTLEKMKNQIYKENILNSYNSIKDKLSGNIIKRSLSKHNLIHNESDDIYNEIAVTILSNMFDTDELKNVSSILELSQEQKNSINFILDKILTQKNSYSLKIQNNFKRISEITAQIKTLREKLNSTISEDLLNNYLEYIHSINEEIHFVQNTISTIKSSIEQKLDDLKNSEYHLTRAKNQYINLLQTSNILDMSSNIILYLEELLKNLTQNKIELIQNEFIKIFSKIIRKTNYINSIVIDDNFNSTLYINKYYNTTEILNIIKNLGFDGLVKKYGPKFLEDLYTHYKVHDTKKLQEKITNDILGSLSLSTKVNISDFSNGEKQIYILSLIWAIIKASGVEIPFIIDTPYARIDETHRNALSTIYLPNISKQVIILSTNKEIDKELYNVIKPYVCDEYLLLYNTKSRKTEVKNGYFEV</sequence>
<dbReference type="Gene3D" id="3.40.50.300">
    <property type="entry name" value="P-loop containing nucleotide triphosphate hydrolases"/>
    <property type="match status" value="2"/>
</dbReference>
<dbReference type="Proteomes" id="UP000030012">
    <property type="component" value="Unassembled WGS sequence"/>
</dbReference>
<dbReference type="OrthoDB" id="9795626at2"/>
<dbReference type="RefSeq" id="WP_039252026.1">
    <property type="nucleotide sequence ID" value="NZ_JENJ01000002.1"/>
</dbReference>
<dbReference type="PANTHER" id="PTHR32114">
    <property type="entry name" value="ABC TRANSPORTER ABCH.3"/>
    <property type="match status" value="1"/>
</dbReference>
<dbReference type="InterPro" id="IPR027417">
    <property type="entry name" value="P-loop_NTPase"/>
</dbReference>
<dbReference type="PANTHER" id="PTHR32114:SF2">
    <property type="entry name" value="ABC TRANSPORTER ABCH.3"/>
    <property type="match status" value="1"/>
</dbReference>
<dbReference type="AlphaFoldDB" id="A0A0A0ICQ2"/>
<dbReference type="NCBIfam" id="TIGR03185">
    <property type="entry name" value="DNA_S_dndD"/>
    <property type="match status" value="1"/>
</dbReference>
<evidence type="ECO:0000259" key="5">
    <source>
        <dbReference type="Pfam" id="PF13476"/>
    </source>
</evidence>
<keyword evidence="4" id="KW-0175">Coiled coil</keyword>
<reference evidence="6 7" key="1">
    <citation type="submission" date="2014-01" db="EMBL/GenBank/DDBJ databases">
        <title>Plasmidome dynamics in the species complex Clostridium novyi sensu lato converts strains of independent lineages into distinctly different pathogens.</title>
        <authorList>
            <person name="Skarin H."/>
            <person name="Segerman B."/>
        </authorList>
    </citation>
    <scope>NUCLEOTIDE SEQUENCE [LARGE SCALE GENOMIC DNA]</scope>
    <source>
        <strain evidence="6 7">4552</strain>
    </source>
</reference>
<feature type="domain" description="Rad50/SbcC-type AAA" evidence="5">
    <location>
        <begin position="5"/>
        <end position="233"/>
    </location>
</feature>
<organism evidence="6 7">
    <name type="scientific">Clostridium novyi A str. 4552</name>
    <dbReference type="NCBI Taxonomy" id="1444289"/>
    <lineage>
        <taxon>Bacteria</taxon>
        <taxon>Bacillati</taxon>
        <taxon>Bacillota</taxon>
        <taxon>Clostridia</taxon>
        <taxon>Eubacteriales</taxon>
        <taxon>Clostridiaceae</taxon>
        <taxon>Clostridium</taxon>
    </lineage>
</organism>
<name>A0A0A0ICQ2_CLONO</name>
<evidence type="ECO:0000256" key="4">
    <source>
        <dbReference type="SAM" id="Coils"/>
    </source>
</evidence>
<comment type="caution">
    <text evidence="6">The sequence shown here is derived from an EMBL/GenBank/DDBJ whole genome shotgun (WGS) entry which is preliminary data.</text>
</comment>
<dbReference type="GO" id="GO:0016887">
    <property type="term" value="F:ATP hydrolysis activity"/>
    <property type="evidence" value="ECO:0007669"/>
    <property type="project" value="InterPro"/>
</dbReference>
<dbReference type="InterPro" id="IPR038729">
    <property type="entry name" value="Rad50/SbcC_AAA"/>
</dbReference>
<dbReference type="InterPro" id="IPR017599">
    <property type="entry name" value="DNA_S_DndD"/>
</dbReference>
<proteinExistence type="inferred from homology"/>
<dbReference type="Pfam" id="PF13476">
    <property type="entry name" value="AAA_23"/>
    <property type="match status" value="1"/>
</dbReference>
<feature type="coiled-coil region" evidence="4">
    <location>
        <begin position="208"/>
        <end position="235"/>
    </location>
</feature>
<evidence type="ECO:0000256" key="2">
    <source>
        <dbReference type="ARBA" id="ARBA00011322"/>
    </source>
</evidence>
<evidence type="ECO:0000313" key="7">
    <source>
        <dbReference type="Proteomes" id="UP000030012"/>
    </source>
</evidence>
<evidence type="ECO:0000256" key="1">
    <source>
        <dbReference type="ARBA" id="ARBA00006930"/>
    </source>
</evidence>
<dbReference type="SUPFAM" id="SSF52540">
    <property type="entry name" value="P-loop containing nucleoside triphosphate hydrolases"/>
    <property type="match status" value="1"/>
</dbReference>
<dbReference type="EMBL" id="JENJ01000002">
    <property type="protein sequence ID" value="KGM98308.1"/>
    <property type="molecule type" value="Genomic_DNA"/>
</dbReference>
<protein>
    <recommendedName>
        <fullName evidence="3">Nuclease SbcCD subunit C</fullName>
    </recommendedName>
</protein>
<dbReference type="GO" id="GO:0006302">
    <property type="term" value="P:double-strand break repair"/>
    <property type="evidence" value="ECO:0007669"/>
    <property type="project" value="InterPro"/>
</dbReference>
<comment type="subunit">
    <text evidence="2">Heterodimer of SbcC and SbcD.</text>
</comment>
<accession>A0A0A0ICQ2</accession>
<comment type="similarity">
    <text evidence="1">Belongs to the SMC family. SbcC subfamily.</text>
</comment>
<evidence type="ECO:0000313" key="6">
    <source>
        <dbReference type="EMBL" id="KGM98308.1"/>
    </source>
</evidence>
<gene>
    <name evidence="6" type="ORF">Z968_00815</name>
</gene>